<dbReference type="RefSeq" id="WP_160819986.1">
    <property type="nucleotide sequence ID" value="NZ_JBHSXS010000001.1"/>
</dbReference>
<dbReference type="InterPro" id="IPR015943">
    <property type="entry name" value="WD40/YVTN_repeat-like_dom_sf"/>
</dbReference>
<feature type="repeat" description="WD" evidence="3">
    <location>
        <begin position="1095"/>
        <end position="1118"/>
    </location>
</feature>
<dbReference type="InterPro" id="IPR041664">
    <property type="entry name" value="AAA_16"/>
</dbReference>
<dbReference type="EMBL" id="JBHSXS010000001">
    <property type="protein sequence ID" value="MFC6878395.1"/>
    <property type="molecule type" value="Genomic_DNA"/>
</dbReference>
<dbReference type="PROSITE" id="PS50082">
    <property type="entry name" value="WD_REPEATS_2"/>
    <property type="match status" value="10"/>
</dbReference>
<reference evidence="6" key="1">
    <citation type="journal article" date="2019" name="Int. J. Syst. Evol. Microbiol.">
        <title>The Global Catalogue of Microorganisms (GCM) 10K type strain sequencing project: providing services to taxonomists for standard genome sequencing and annotation.</title>
        <authorList>
            <consortium name="The Broad Institute Genomics Platform"/>
            <consortium name="The Broad Institute Genome Sequencing Center for Infectious Disease"/>
            <person name="Wu L."/>
            <person name="Ma J."/>
        </authorList>
    </citation>
    <scope>NUCLEOTIDE SEQUENCE [LARGE SCALE GENOMIC DNA]</scope>
    <source>
        <strain evidence="6">JCM 3369</strain>
    </source>
</reference>
<dbReference type="PANTHER" id="PTHR22847">
    <property type="entry name" value="WD40 REPEAT PROTEIN"/>
    <property type="match status" value="1"/>
</dbReference>
<feature type="repeat" description="WD" evidence="3">
    <location>
        <begin position="1294"/>
        <end position="1338"/>
    </location>
</feature>
<dbReference type="InterPro" id="IPR011047">
    <property type="entry name" value="Quinoprotein_ADH-like_sf"/>
</dbReference>
<dbReference type="Pfam" id="PF13365">
    <property type="entry name" value="Trypsin_2"/>
    <property type="match status" value="1"/>
</dbReference>
<dbReference type="Pfam" id="PF00400">
    <property type="entry name" value="WD40"/>
    <property type="match status" value="11"/>
</dbReference>
<dbReference type="SMART" id="SM00320">
    <property type="entry name" value="WD40"/>
    <property type="match status" value="13"/>
</dbReference>
<dbReference type="PROSITE" id="PS50294">
    <property type="entry name" value="WD_REPEATS_REGION"/>
    <property type="match status" value="6"/>
</dbReference>
<dbReference type="Proteomes" id="UP001596380">
    <property type="component" value="Unassembled WGS sequence"/>
</dbReference>
<feature type="domain" description="Orc1-like AAA ATPase" evidence="4">
    <location>
        <begin position="256"/>
        <end position="384"/>
    </location>
</feature>
<feature type="repeat" description="WD" evidence="3">
    <location>
        <begin position="753"/>
        <end position="797"/>
    </location>
</feature>
<feature type="repeat" description="WD" evidence="3">
    <location>
        <begin position="843"/>
        <end position="887"/>
    </location>
</feature>
<dbReference type="PANTHER" id="PTHR22847:SF637">
    <property type="entry name" value="WD REPEAT DOMAIN 5B"/>
    <property type="match status" value="1"/>
</dbReference>
<evidence type="ECO:0000256" key="2">
    <source>
        <dbReference type="ARBA" id="ARBA00022737"/>
    </source>
</evidence>
<dbReference type="InterPro" id="IPR019775">
    <property type="entry name" value="WD40_repeat_CS"/>
</dbReference>
<keyword evidence="6" id="KW-1185">Reference proteome</keyword>
<dbReference type="Pfam" id="PF13191">
    <property type="entry name" value="AAA_16"/>
    <property type="match status" value="1"/>
</dbReference>
<organism evidence="5 6">
    <name type="scientific">Actinomadura yumaensis</name>
    <dbReference type="NCBI Taxonomy" id="111807"/>
    <lineage>
        <taxon>Bacteria</taxon>
        <taxon>Bacillati</taxon>
        <taxon>Actinomycetota</taxon>
        <taxon>Actinomycetes</taxon>
        <taxon>Streptosporangiales</taxon>
        <taxon>Thermomonosporaceae</taxon>
        <taxon>Actinomadura</taxon>
    </lineage>
</organism>
<comment type="caution">
    <text evidence="5">The sequence shown here is derived from an EMBL/GenBank/DDBJ whole genome shotgun (WGS) entry which is preliminary data.</text>
</comment>
<dbReference type="InterPro" id="IPR036322">
    <property type="entry name" value="WD40_repeat_dom_sf"/>
</dbReference>
<feature type="repeat" description="WD" evidence="3">
    <location>
        <begin position="1119"/>
        <end position="1154"/>
    </location>
</feature>
<sequence length="1369" mass="145397">MEAHEHDGSPYPGDSAWAAVVFDEVAWLGSAVLLDDRRLLTSARVARTGPLWVEFPKAEDDDDRRYRVADVVRSDGRYELALLVLEEPAAVAPAPLRTHSPASLVAGRWWAFGFPAASPRGNDARGRIGIDLGHGFVRLDADRSSPYRLEDGFRGAGVWSPEAGAVIAVVVGANEHGDGEAVTLHRADRCFPDQKLHLLTEWTVGDADEVALSSWGLKRERDAPAAGWSLEGDPETARHWSPRARGVTVDSERGYRFQGRTRALTELVAWLDGDAPDRRALVVTGSPGVGKSAVLGRIVTTADRALRARLPEDGAVRATPGSVHCAVHAKGKSALEVAREIARAASARPPARVDDLAPDVAEALTERPRRFNVIVDALDEATTAAEARRIVSGIALPLAQTCPGVRVVVGTRRHDDTGSLLRAFGPAAALLDLDRPEMFALDDLAAYALTTLQLRGSERSGNPYEDDAVAGPVAARIAALSDRNFLVAGLVARSHGLYDDRAVDPAELSFVGKVDDALRAFLERVPPVRGVPASDLLTALAFAEAPGFSPDLWRTAVHALYGTDLPARDLNGFARSSAANFLVESGGEDGEPLYRLFHQALNDVLLAARTERAQPRVDQWCLTRAFLDFGAARSWRGVPGYLLRSLPVHAAAGDAMDDVLADGLYIAHADLTRLLAASRRATSPTARARARLLRLTPQALKAGPGERAAMLTVTEAMEARSDAGLRDLEPPGAALPYRAAWAVTSGRSEIGVLRGHDGGVNAVCPVPWPDGTVLLATAGDDGTVRVWDPDTGATHRVLTGHTGPVYAVSAVLWPDETVLLATAGDDATVRISDPDTGATHHILRGHIGPVYALCAPPASDGPPSLVSAGHDGTVRVWDPGTGALERTLMAHAGPVRAVCPMPWAGTALLATAGDDSSVRIWDPYTGVRHHELAGVMRGAVRALCPLALRDGVGRLAMADDTGAVRLWDPTTGMFPYARTGSTRSLNGLCQFAGSFGGTRLAVAGDDPAVLLWDSSTDSTPQTLSGHNERVNQVCALHQPDGSAFLVTASADATVRIWAPHGETRVPPTPEPVPESVHHNWLRSACPLPRRDGDALLATASDDGTVRIWDPRQGTVQRILTGHWSEVRAVCPLPTPSGDALLASGGTDTKIRIWSPGEEAPRVLTGHEGWVNAVCALPGPPLRLASAGTDATVRIWDPDSGIRTVLRGHGGWVNALCALPHPDGQSLLASAGDDRTIRIWDLSTGEHRVLRGHDGWVSTLCALPTPTGAPLLATAGDDATVRIWDPLTGAERCTLTGHTGEIKSICTVPRPDGPTYLASAGTDEAVRIWDPERSKLVMTIPVHSRALALTHVDDHLIIGLTEGVLALTIP</sequence>
<feature type="repeat" description="WD" evidence="3">
    <location>
        <begin position="1023"/>
        <end position="1057"/>
    </location>
</feature>
<dbReference type="Gene3D" id="3.40.50.300">
    <property type="entry name" value="P-loop containing nucleotide triphosphate hydrolases"/>
    <property type="match status" value="1"/>
</dbReference>
<evidence type="ECO:0000259" key="4">
    <source>
        <dbReference type="Pfam" id="PF13191"/>
    </source>
</evidence>
<evidence type="ECO:0000313" key="6">
    <source>
        <dbReference type="Proteomes" id="UP001596380"/>
    </source>
</evidence>
<dbReference type="SUPFAM" id="SSF50978">
    <property type="entry name" value="WD40 repeat-like"/>
    <property type="match status" value="1"/>
</dbReference>
<dbReference type="SUPFAM" id="SSF50998">
    <property type="entry name" value="Quinoprotein alcohol dehydrogenase-like"/>
    <property type="match status" value="1"/>
</dbReference>
<dbReference type="InterPro" id="IPR009003">
    <property type="entry name" value="Peptidase_S1_PA"/>
</dbReference>
<feature type="repeat" description="WD" evidence="3">
    <location>
        <begin position="888"/>
        <end position="922"/>
    </location>
</feature>
<keyword evidence="2" id="KW-0677">Repeat</keyword>
<feature type="repeat" description="WD" evidence="3">
    <location>
        <begin position="1249"/>
        <end position="1284"/>
    </location>
</feature>
<dbReference type="Gene3D" id="2.130.10.10">
    <property type="entry name" value="YVTN repeat-like/Quinoprotein amine dehydrogenase"/>
    <property type="match status" value="5"/>
</dbReference>
<evidence type="ECO:0000256" key="1">
    <source>
        <dbReference type="ARBA" id="ARBA00022574"/>
    </source>
</evidence>
<accession>A0ABW2CB62</accession>
<dbReference type="InterPro" id="IPR020472">
    <property type="entry name" value="WD40_PAC1"/>
</dbReference>
<protein>
    <submittedName>
        <fullName evidence="5">AAA family ATPase</fullName>
    </submittedName>
</protein>
<keyword evidence="1 3" id="KW-0853">WD repeat</keyword>
<name>A0ABW2CB62_9ACTN</name>
<dbReference type="PRINTS" id="PR00320">
    <property type="entry name" value="GPROTEINBRPT"/>
</dbReference>
<dbReference type="InterPro" id="IPR001680">
    <property type="entry name" value="WD40_rpt"/>
</dbReference>
<evidence type="ECO:0000313" key="5">
    <source>
        <dbReference type="EMBL" id="MFC6878395.1"/>
    </source>
</evidence>
<feature type="repeat" description="WD" evidence="3">
    <location>
        <begin position="1205"/>
        <end position="1249"/>
    </location>
</feature>
<evidence type="ECO:0000256" key="3">
    <source>
        <dbReference type="PROSITE-ProRule" id="PRU00221"/>
    </source>
</evidence>
<dbReference type="SUPFAM" id="SSF50494">
    <property type="entry name" value="Trypsin-like serine proteases"/>
    <property type="match status" value="1"/>
</dbReference>
<gene>
    <name evidence="5" type="ORF">ACFQKB_01310</name>
</gene>
<dbReference type="PROSITE" id="PS00678">
    <property type="entry name" value="WD_REPEATS_1"/>
    <property type="match status" value="1"/>
</dbReference>
<dbReference type="InterPro" id="IPR027417">
    <property type="entry name" value="P-loop_NTPase"/>
</dbReference>
<dbReference type="CDD" id="cd00200">
    <property type="entry name" value="WD40"/>
    <property type="match status" value="2"/>
</dbReference>
<feature type="repeat" description="WD" evidence="3">
    <location>
        <begin position="1163"/>
        <end position="1196"/>
    </location>
</feature>
<dbReference type="SUPFAM" id="SSF52540">
    <property type="entry name" value="P-loop containing nucleoside triphosphate hydrolases"/>
    <property type="match status" value="1"/>
</dbReference>
<proteinExistence type="predicted"/>